<keyword evidence="4 5" id="KW-0119">Carbohydrate metabolism</keyword>
<comment type="catalytic activity">
    <reaction evidence="5">
        <text>alpha-D-glucose = beta-D-glucose</text>
        <dbReference type="Rhea" id="RHEA:10264"/>
        <dbReference type="ChEBI" id="CHEBI:15903"/>
        <dbReference type="ChEBI" id="CHEBI:17925"/>
        <dbReference type="EC" id="5.1.3.3"/>
    </reaction>
</comment>
<proteinExistence type="inferred from homology"/>
<dbReference type="RefSeq" id="WP_263843098.1">
    <property type="nucleotide sequence ID" value="NZ_JALIEB010000002.1"/>
</dbReference>
<comment type="caution">
    <text evidence="6">The sequence shown here is derived from an EMBL/GenBank/DDBJ whole genome shotgun (WGS) entry which is preliminary data.</text>
</comment>
<accession>A0ABT3BB28</accession>
<comment type="pathway">
    <text evidence="1 5">Carbohydrate metabolism; hexose metabolism.</text>
</comment>
<dbReference type="InterPro" id="IPR008183">
    <property type="entry name" value="Aldose_1/G6P_1-epimerase"/>
</dbReference>
<protein>
    <recommendedName>
        <fullName evidence="5">Aldose 1-epimerase</fullName>
        <ecNumber evidence="5">5.1.3.3</ecNumber>
    </recommendedName>
</protein>
<evidence type="ECO:0000256" key="4">
    <source>
        <dbReference type="ARBA" id="ARBA00023277"/>
    </source>
</evidence>
<dbReference type="Proteomes" id="UP001208690">
    <property type="component" value="Unassembled WGS sequence"/>
</dbReference>
<dbReference type="PANTHER" id="PTHR10091">
    <property type="entry name" value="ALDOSE-1-EPIMERASE"/>
    <property type="match status" value="1"/>
</dbReference>
<dbReference type="PANTHER" id="PTHR10091:SF0">
    <property type="entry name" value="GALACTOSE MUTAROTASE"/>
    <property type="match status" value="1"/>
</dbReference>
<dbReference type="CDD" id="cd09019">
    <property type="entry name" value="galactose_mutarotase_like"/>
    <property type="match status" value="1"/>
</dbReference>
<reference evidence="6 7" key="1">
    <citation type="submission" date="2022-04" db="EMBL/GenBank/DDBJ databases">
        <title>Roseobacter sp. WL0113 is a bacterium isolated from neritic sediment.</title>
        <authorList>
            <person name="Wang L."/>
            <person name="He W."/>
            <person name="Zhang D.-F."/>
        </authorList>
    </citation>
    <scope>NUCLEOTIDE SEQUENCE [LARGE SCALE GENOMIC DNA]</scope>
    <source>
        <strain evidence="6 7">WL0113</strain>
    </source>
</reference>
<keyword evidence="3 5" id="KW-0413">Isomerase</keyword>
<dbReference type="EMBL" id="JALIEB010000002">
    <property type="protein sequence ID" value="MCV3270780.1"/>
    <property type="molecule type" value="Genomic_DNA"/>
</dbReference>
<evidence type="ECO:0000313" key="6">
    <source>
        <dbReference type="EMBL" id="MCV3270780.1"/>
    </source>
</evidence>
<name>A0ABT3BB28_9RHOB</name>
<dbReference type="NCBIfam" id="NF008277">
    <property type="entry name" value="PRK11055.1"/>
    <property type="match status" value="1"/>
</dbReference>
<evidence type="ECO:0000256" key="5">
    <source>
        <dbReference type="PIRNR" id="PIRNR005096"/>
    </source>
</evidence>
<comment type="similarity">
    <text evidence="2 5">Belongs to the aldose epimerase family.</text>
</comment>
<organism evidence="6 7">
    <name type="scientific">Roseobacter sinensis</name>
    <dbReference type="NCBI Taxonomy" id="2931391"/>
    <lineage>
        <taxon>Bacteria</taxon>
        <taxon>Pseudomonadati</taxon>
        <taxon>Pseudomonadota</taxon>
        <taxon>Alphaproteobacteria</taxon>
        <taxon>Rhodobacterales</taxon>
        <taxon>Roseobacteraceae</taxon>
        <taxon>Roseobacter</taxon>
    </lineage>
</organism>
<dbReference type="InterPro" id="IPR011013">
    <property type="entry name" value="Gal_mutarotase_sf_dom"/>
</dbReference>
<dbReference type="Pfam" id="PF01263">
    <property type="entry name" value="Aldose_epim"/>
    <property type="match status" value="1"/>
</dbReference>
<sequence>MQTEVFGTLDGHAVEAVRLANGGLVAELITYGARLTRLWVPDASGAMTDVVLGFDRLQSYVDDHAYLGATCGQYANRIAEGRCRIDGEPVQLDRNEGAHHLHGGSAGFDRKIWRIAALDDHSVTFATTTEDGEMGFPGRSTVSARYSLMDDGALDIEMEAETDRPTLMNIVNHAYFNLAGSGDVLDHQLRIAAPFYTPVDDHLLATGEIRAVAGTPFDFLTAKPIGRDIGPLCPDREGGGYDHNWCLDGSELAAVLFDPRSGRRMELSTTQPGLQVYTGGFLSDRMVGKGGVPLCRFAGVALETQAFPCSPNHAHFPDVILRRGETYRHATRLRFSAEESA</sequence>
<evidence type="ECO:0000313" key="7">
    <source>
        <dbReference type="Proteomes" id="UP001208690"/>
    </source>
</evidence>
<dbReference type="InterPro" id="IPR014718">
    <property type="entry name" value="GH-type_carb-bd"/>
</dbReference>
<evidence type="ECO:0000256" key="3">
    <source>
        <dbReference type="ARBA" id="ARBA00023235"/>
    </source>
</evidence>
<dbReference type="InterPro" id="IPR047215">
    <property type="entry name" value="Galactose_mutarotase-like"/>
</dbReference>
<gene>
    <name evidence="6" type="ORF">MUB52_05000</name>
</gene>
<dbReference type="Gene3D" id="2.70.98.10">
    <property type="match status" value="1"/>
</dbReference>
<dbReference type="PIRSF" id="PIRSF005096">
    <property type="entry name" value="GALM"/>
    <property type="match status" value="1"/>
</dbReference>
<dbReference type="EC" id="5.1.3.3" evidence="5"/>
<keyword evidence="7" id="KW-1185">Reference proteome</keyword>
<evidence type="ECO:0000256" key="2">
    <source>
        <dbReference type="ARBA" id="ARBA00006206"/>
    </source>
</evidence>
<dbReference type="SUPFAM" id="SSF74650">
    <property type="entry name" value="Galactose mutarotase-like"/>
    <property type="match status" value="1"/>
</dbReference>
<dbReference type="InterPro" id="IPR015443">
    <property type="entry name" value="Aldose_1-epimerase"/>
</dbReference>
<evidence type="ECO:0000256" key="1">
    <source>
        <dbReference type="ARBA" id="ARBA00005028"/>
    </source>
</evidence>